<sequence length="108" mass="10812">MASVTINGRTVTGKNISIRGKQVTVDGEVVSGDSSPSVTIEIYGDVEKIDVDACGKLTVHGQAGVVSTVSGNVYCGDVGGSVHTVSGNVACRDVGGNVSTTSGSIRRG</sequence>
<comment type="subcellular location">
    <subcellularLocation>
        <location evidence="1">Cell outer membrane</location>
        <topology evidence="1">Multi-pass membrane protein</topology>
    </subcellularLocation>
</comment>
<dbReference type="Proteomes" id="UP000198263">
    <property type="component" value="Unassembled WGS sequence"/>
</dbReference>
<evidence type="ECO:0008006" key="4">
    <source>
        <dbReference type="Google" id="ProtNLM"/>
    </source>
</evidence>
<name>A0A658QQ97_9BURK</name>
<evidence type="ECO:0000256" key="1">
    <source>
        <dbReference type="PROSITE-ProRule" id="PRU01360"/>
    </source>
</evidence>
<comment type="similarity">
    <text evidence="1">Belongs to the TonB-dependent receptor family.</text>
</comment>
<keyword evidence="3" id="KW-1185">Reference proteome</keyword>
<evidence type="ECO:0000313" key="3">
    <source>
        <dbReference type="Proteomes" id="UP000198263"/>
    </source>
</evidence>
<keyword evidence="1" id="KW-0998">Cell outer membrane</keyword>
<keyword evidence="1" id="KW-0812">Transmembrane</keyword>
<dbReference type="AlphaFoldDB" id="A0A658QQ97"/>
<evidence type="ECO:0000313" key="2">
    <source>
        <dbReference type="EMBL" id="SAL09554.1"/>
    </source>
</evidence>
<protein>
    <recommendedName>
        <fullName evidence="4">Polymer-forming cytoskeletal</fullName>
    </recommendedName>
</protein>
<accession>A0A658QQ97</accession>
<proteinExistence type="inferred from homology"/>
<organism evidence="2 3">
    <name type="scientific">Caballeronia concitans</name>
    <dbReference type="NCBI Taxonomy" id="1777133"/>
    <lineage>
        <taxon>Bacteria</taxon>
        <taxon>Pseudomonadati</taxon>
        <taxon>Pseudomonadota</taxon>
        <taxon>Betaproteobacteria</taxon>
        <taxon>Burkholderiales</taxon>
        <taxon>Burkholderiaceae</taxon>
        <taxon>Caballeronia</taxon>
    </lineage>
</organism>
<keyword evidence="1" id="KW-1134">Transmembrane beta strand</keyword>
<dbReference type="GO" id="GO:0009279">
    <property type="term" value="C:cell outer membrane"/>
    <property type="evidence" value="ECO:0007669"/>
    <property type="project" value="UniProtKB-SubCell"/>
</dbReference>
<dbReference type="EMBL" id="FCNV02000001">
    <property type="protein sequence ID" value="SAL09554.1"/>
    <property type="molecule type" value="Genomic_DNA"/>
</dbReference>
<dbReference type="InterPro" id="IPR039426">
    <property type="entry name" value="TonB-dep_rcpt-like"/>
</dbReference>
<comment type="caution">
    <text evidence="2">The sequence shown here is derived from an EMBL/GenBank/DDBJ whole genome shotgun (WGS) entry which is preliminary data.</text>
</comment>
<dbReference type="PROSITE" id="PS52016">
    <property type="entry name" value="TONB_DEPENDENT_REC_3"/>
    <property type="match status" value="1"/>
</dbReference>
<gene>
    <name evidence="2" type="ORF">AWB72_00135</name>
</gene>
<keyword evidence="1" id="KW-0813">Transport</keyword>
<dbReference type="RefSeq" id="WP_143754567.1">
    <property type="nucleotide sequence ID" value="NZ_FCNV02000001.1"/>
</dbReference>
<reference evidence="2 3" key="1">
    <citation type="submission" date="2016-01" db="EMBL/GenBank/DDBJ databases">
        <authorList>
            <person name="Peeters C."/>
        </authorList>
    </citation>
    <scope>NUCLEOTIDE SEQUENCE [LARGE SCALE GENOMIC DNA]</scope>
    <source>
        <strain evidence="2">LMG 29315</strain>
    </source>
</reference>
<keyword evidence="1" id="KW-0472">Membrane</keyword>